<dbReference type="EMBL" id="FPBD01000002">
    <property type="protein sequence ID" value="SFT56778.1"/>
    <property type="molecule type" value="Genomic_DNA"/>
</dbReference>
<protein>
    <recommendedName>
        <fullName evidence="3">2OG-Fe(II) oxygenase superfamily protein</fullName>
    </recommendedName>
</protein>
<evidence type="ECO:0000313" key="1">
    <source>
        <dbReference type="EMBL" id="SFT56778.1"/>
    </source>
</evidence>
<dbReference type="AlphaFoldDB" id="A0A1I6Z2E1"/>
<dbReference type="RefSeq" id="WP_054784588.1">
    <property type="nucleotide sequence ID" value="NZ_FPBD01000002.1"/>
</dbReference>
<name>A0A1I6Z2E1_9HYPH</name>
<dbReference type="Gene3D" id="2.60.120.620">
    <property type="entry name" value="q2cbj1_9rhob like domain"/>
    <property type="match status" value="1"/>
</dbReference>
<evidence type="ECO:0008006" key="3">
    <source>
        <dbReference type="Google" id="ProtNLM"/>
    </source>
</evidence>
<organism evidence="1 2">
    <name type="scientific">Pseudovibrio denitrificans</name>
    <dbReference type="NCBI Taxonomy" id="258256"/>
    <lineage>
        <taxon>Bacteria</taxon>
        <taxon>Pseudomonadati</taxon>
        <taxon>Pseudomonadota</taxon>
        <taxon>Alphaproteobacteria</taxon>
        <taxon>Hyphomicrobiales</taxon>
        <taxon>Stappiaceae</taxon>
        <taxon>Pseudovibrio</taxon>
    </lineage>
</organism>
<gene>
    <name evidence="1" type="ORF">SAMN05444141_1027</name>
</gene>
<accession>A0A1I6Z2E1</accession>
<proteinExistence type="predicted"/>
<sequence length="226" mass="26208">MNRPNSASLISASIFHALRTATPHKAPFLHWTADNLLPQPTLADFQNLPTCMRDMDYSEGQRATNNKLRQYLHGNSFMKFEAEQEFTSAFQAPQMIELFYEKCGVDLSNTYLRIEYTCDREGFWLEPHTDIGAKKFTLMIYLSEAHGEEWGTSLYSDKETFHSNTPWAPNRAMFFIPSDDTWHGFEKREINAPRKSLIINYVTSEWRARHELAFPEALTERLTIAA</sequence>
<evidence type="ECO:0000313" key="2">
    <source>
        <dbReference type="Proteomes" id="UP000183371"/>
    </source>
</evidence>
<keyword evidence="2" id="KW-1185">Reference proteome</keyword>
<dbReference type="Proteomes" id="UP000183371">
    <property type="component" value="Unassembled WGS sequence"/>
</dbReference>
<reference evidence="2" key="1">
    <citation type="submission" date="2016-10" db="EMBL/GenBank/DDBJ databases">
        <authorList>
            <person name="Varghese N."/>
            <person name="Submissions S."/>
        </authorList>
    </citation>
    <scope>NUCLEOTIDE SEQUENCE [LARGE SCALE GENOMIC DNA]</scope>
    <source>
        <strain evidence="2">DSM 17465</strain>
    </source>
</reference>